<protein>
    <submittedName>
        <fullName evidence="2">Oidioi.mRNA.OKI2018_I69.PAR.g13023.t1.cds</fullName>
    </submittedName>
</protein>
<name>A0ABN7S7G3_OIKDI</name>
<feature type="region of interest" description="Disordered" evidence="1">
    <location>
        <begin position="241"/>
        <end position="261"/>
    </location>
</feature>
<dbReference type="Proteomes" id="UP001158576">
    <property type="component" value="Chromosome PAR"/>
</dbReference>
<evidence type="ECO:0000313" key="3">
    <source>
        <dbReference type="Proteomes" id="UP001158576"/>
    </source>
</evidence>
<proteinExistence type="predicted"/>
<evidence type="ECO:0000313" key="2">
    <source>
        <dbReference type="EMBL" id="CAG5091386.1"/>
    </source>
</evidence>
<dbReference type="EMBL" id="OU015568">
    <property type="protein sequence ID" value="CAG5091386.1"/>
    <property type="molecule type" value="Genomic_DNA"/>
</dbReference>
<feature type="region of interest" description="Disordered" evidence="1">
    <location>
        <begin position="1"/>
        <end position="41"/>
    </location>
</feature>
<accession>A0ABN7S7G3</accession>
<reference evidence="2 3" key="1">
    <citation type="submission" date="2021-04" db="EMBL/GenBank/DDBJ databases">
        <authorList>
            <person name="Bliznina A."/>
        </authorList>
    </citation>
    <scope>NUCLEOTIDE SEQUENCE [LARGE SCALE GENOMIC DNA]</scope>
</reference>
<sequence length="261" mass="30172">MGRKKQAQQKRSSGCRTEIARQRTPPKPYRGLPPASPPLSPREYLEVHSLDALDSFFRGNETVALDESALNDTIVGGENRVPIEAAPKSRTYRQLFFTDDESTDGELDQAFIEEPEHGRRRANFCYTYRGLIKKKGRKNPAEVIRYVDDKGNSSRWFFRPLYARFCSTSHGYLKFDESRYEGTGEDLDRILKILDKVSRNRVFEMAELEKELENEEYGVLVETKDYLLPLRNIQFGIANLKKDDPDRAPEHDEPPAYVFEP</sequence>
<organism evidence="2 3">
    <name type="scientific">Oikopleura dioica</name>
    <name type="common">Tunicate</name>
    <dbReference type="NCBI Taxonomy" id="34765"/>
    <lineage>
        <taxon>Eukaryota</taxon>
        <taxon>Metazoa</taxon>
        <taxon>Chordata</taxon>
        <taxon>Tunicata</taxon>
        <taxon>Appendicularia</taxon>
        <taxon>Copelata</taxon>
        <taxon>Oikopleuridae</taxon>
        <taxon>Oikopleura</taxon>
    </lineage>
</organism>
<feature type="compositionally biased region" description="Basic and acidic residues" evidence="1">
    <location>
        <begin position="241"/>
        <end position="254"/>
    </location>
</feature>
<keyword evidence="3" id="KW-1185">Reference proteome</keyword>
<gene>
    <name evidence="2" type="ORF">OKIOD_LOCUS4581</name>
</gene>
<evidence type="ECO:0000256" key="1">
    <source>
        <dbReference type="SAM" id="MobiDB-lite"/>
    </source>
</evidence>